<feature type="region of interest" description="Disordered" evidence="5">
    <location>
        <begin position="165"/>
        <end position="204"/>
    </location>
</feature>
<evidence type="ECO:0000313" key="8">
    <source>
        <dbReference type="EMBL" id="GIG34933.1"/>
    </source>
</evidence>
<feature type="compositionally biased region" description="Low complexity" evidence="5">
    <location>
        <begin position="192"/>
        <end position="204"/>
    </location>
</feature>
<comment type="subcellular location">
    <subcellularLocation>
        <location evidence="1">Cell envelope</location>
    </subcellularLocation>
</comment>
<protein>
    <recommendedName>
        <fullName evidence="7">CopC domain-containing protein</fullName>
    </recommendedName>
</protein>
<name>A0A919P7B9_9CELL</name>
<dbReference type="InterPro" id="IPR032694">
    <property type="entry name" value="CopC/D"/>
</dbReference>
<sequence>MVVGALPDVPAGTRSHPEAIVRPAGPARRAPIDMSPAHRRALARLTAGSALAGLLLLPAATAASAHDELVGSDPAPGAALDAAPAAVRLDLSADVLTFGAAIVVADAADDTWQTGEPVLDGPSVSVALDPALPDGSYEVRWRVVSSDGHPITGLVPFTVGDAVAAAASSDEPARSDAESDARSEPAPDEQDAAGASATGSTDGAPWRTLAVAGGGALLALGVYALAVVLRGRRSARTSR</sequence>
<gene>
    <name evidence="8" type="ORF">Cpa01nite_03140</name>
</gene>
<dbReference type="PANTHER" id="PTHR34820">
    <property type="entry name" value="INNER MEMBRANE PROTEIN YEBZ"/>
    <property type="match status" value="1"/>
</dbReference>
<evidence type="ECO:0000256" key="5">
    <source>
        <dbReference type="SAM" id="MobiDB-lite"/>
    </source>
</evidence>
<evidence type="ECO:0000313" key="9">
    <source>
        <dbReference type="Proteomes" id="UP000642125"/>
    </source>
</evidence>
<evidence type="ECO:0000256" key="3">
    <source>
        <dbReference type="ARBA" id="ARBA00022729"/>
    </source>
</evidence>
<organism evidence="8 9">
    <name type="scientific">Cellulomonas pakistanensis</name>
    <dbReference type="NCBI Taxonomy" id="992287"/>
    <lineage>
        <taxon>Bacteria</taxon>
        <taxon>Bacillati</taxon>
        <taxon>Actinomycetota</taxon>
        <taxon>Actinomycetes</taxon>
        <taxon>Micrococcales</taxon>
        <taxon>Cellulomonadaceae</taxon>
        <taxon>Cellulomonas</taxon>
    </lineage>
</organism>
<dbReference type="Gene3D" id="2.60.40.1220">
    <property type="match status" value="1"/>
</dbReference>
<dbReference type="InterPro" id="IPR007348">
    <property type="entry name" value="CopC_dom"/>
</dbReference>
<proteinExistence type="predicted"/>
<keyword evidence="6" id="KW-1133">Transmembrane helix</keyword>
<evidence type="ECO:0000259" key="7">
    <source>
        <dbReference type="Pfam" id="PF04234"/>
    </source>
</evidence>
<feature type="compositionally biased region" description="Basic and acidic residues" evidence="5">
    <location>
        <begin position="171"/>
        <end position="185"/>
    </location>
</feature>
<dbReference type="PANTHER" id="PTHR34820:SF4">
    <property type="entry name" value="INNER MEMBRANE PROTEIN YEBZ"/>
    <property type="match status" value="1"/>
</dbReference>
<dbReference type="GO" id="GO:0042597">
    <property type="term" value="C:periplasmic space"/>
    <property type="evidence" value="ECO:0007669"/>
    <property type="project" value="InterPro"/>
</dbReference>
<keyword evidence="2" id="KW-0479">Metal-binding</keyword>
<dbReference type="Proteomes" id="UP000642125">
    <property type="component" value="Unassembled WGS sequence"/>
</dbReference>
<keyword evidence="9" id="KW-1185">Reference proteome</keyword>
<dbReference type="GO" id="GO:0005886">
    <property type="term" value="C:plasma membrane"/>
    <property type="evidence" value="ECO:0007669"/>
    <property type="project" value="TreeGrafter"/>
</dbReference>
<accession>A0A919P7B9</accession>
<evidence type="ECO:0000256" key="4">
    <source>
        <dbReference type="ARBA" id="ARBA00023008"/>
    </source>
</evidence>
<dbReference type="GO" id="GO:0005507">
    <property type="term" value="F:copper ion binding"/>
    <property type="evidence" value="ECO:0007669"/>
    <property type="project" value="InterPro"/>
</dbReference>
<dbReference type="SUPFAM" id="SSF81296">
    <property type="entry name" value="E set domains"/>
    <property type="match status" value="1"/>
</dbReference>
<dbReference type="InterPro" id="IPR014756">
    <property type="entry name" value="Ig_E-set"/>
</dbReference>
<feature type="domain" description="CopC" evidence="7">
    <location>
        <begin position="66"/>
        <end position="159"/>
    </location>
</feature>
<keyword evidence="4" id="KW-0186">Copper</keyword>
<keyword evidence="3" id="KW-0732">Signal</keyword>
<dbReference type="EMBL" id="BONO01000002">
    <property type="protein sequence ID" value="GIG34933.1"/>
    <property type="molecule type" value="Genomic_DNA"/>
</dbReference>
<evidence type="ECO:0000256" key="1">
    <source>
        <dbReference type="ARBA" id="ARBA00004196"/>
    </source>
</evidence>
<dbReference type="GO" id="GO:0006825">
    <property type="term" value="P:copper ion transport"/>
    <property type="evidence" value="ECO:0007669"/>
    <property type="project" value="InterPro"/>
</dbReference>
<evidence type="ECO:0000256" key="6">
    <source>
        <dbReference type="SAM" id="Phobius"/>
    </source>
</evidence>
<dbReference type="GO" id="GO:0030313">
    <property type="term" value="C:cell envelope"/>
    <property type="evidence" value="ECO:0007669"/>
    <property type="project" value="UniProtKB-SubCell"/>
</dbReference>
<dbReference type="GO" id="GO:0046688">
    <property type="term" value="P:response to copper ion"/>
    <property type="evidence" value="ECO:0007669"/>
    <property type="project" value="InterPro"/>
</dbReference>
<keyword evidence="6" id="KW-0812">Transmembrane</keyword>
<keyword evidence="6" id="KW-0472">Membrane</keyword>
<dbReference type="AlphaFoldDB" id="A0A919P7B9"/>
<dbReference type="Pfam" id="PF04234">
    <property type="entry name" value="CopC"/>
    <property type="match status" value="1"/>
</dbReference>
<comment type="caution">
    <text evidence="8">The sequence shown here is derived from an EMBL/GenBank/DDBJ whole genome shotgun (WGS) entry which is preliminary data.</text>
</comment>
<evidence type="ECO:0000256" key="2">
    <source>
        <dbReference type="ARBA" id="ARBA00022723"/>
    </source>
</evidence>
<feature type="transmembrane region" description="Helical" evidence="6">
    <location>
        <begin position="209"/>
        <end position="229"/>
    </location>
</feature>
<dbReference type="InterPro" id="IPR014755">
    <property type="entry name" value="Cu-Rt/internalin_Ig-like"/>
</dbReference>
<reference evidence="8" key="1">
    <citation type="submission" date="2021-01" db="EMBL/GenBank/DDBJ databases">
        <title>Whole genome shotgun sequence of Cellulomonas pakistanensis NBRC 110800.</title>
        <authorList>
            <person name="Komaki H."/>
            <person name="Tamura T."/>
        </authorList>
    </citation>
    <scope>NUCLEOTIDE SEQUENCE</scope>
    <source>
        <strain evidence="8">NBRC 110800</strain>
    </source>
</reference>